<evidence type="ECO:0000313" key="1">
    <source>
        <dbReference type="EMBL" id="HDP78119.1"/>
    </source>
</evidence>
<dbReference type="EMBL" id="DSBT01000232">
    <property type="protein sequence ID" value="HDP78119.1"/>
    <property type="molecule type" value="Genomic_DNA"/>
</dbReference>
<dbReference type="InterPro" id="IPR021530">
    <property type="entry name" value="AllH-like"/>
</dbReference>
<dbReference type="AlphaFoldDB" id="A0A7C1GRG5"/>
<proteinExistence type="predicted"/>
<comment type="caution">
    <text evidence="1">The sequence shown here is derived from an EMBL/GenBank/DDBJ whole genome shotgun (WGS) entry which is preliminary data.</text>
</comment>
<dbReference type="Proteomes" id="UP000886198">
    <property type="component" value="Unassembled WGS sequence"/>
</dbReference>
<protein>
    <submittedName>
        <fullName evidence="1">DUF2877 domain-containing protein</fullName>
    </submittedName>
</protein>
<feature type="non-terminal residue" evidence="1">
    <location>
        <position position="1"/>
    </location>
</feature>
<name>A0A7C1GRG5_9BACT</name>
<dbReference type="Pfam" id="PF11392">
    <property type="entry name" value="AllH"/>
    <property type="match status" value="1"/>
</dbReference>
<sequence>PGSPKGKWKDLWLEWLEFLEEEEFANLLNEIDRPEKMIGLGPGSTPAGDDLIVGLVMAFRLTGKDNSELGIDRNTLGRKTEWFSSEMIRDALDGKFWKRGIELASALAEDDVARVLEKTGRIVDWGHLSGKAWLAGLACGLEQSGIY</sequence>
<organism evidence="1">
    <name type="scientific">Mesotoga infera</name>
    <dbReference type="NCBI Taxonomy" id="1236046"/>
    <lineage>
        <taxon>Bacteria</taxon>
        <taxon>Thermotogati</taxon>
        <taxon>Thermotogota</taxon>
        <taxon>Thermotogae</taxon>
        <taxon>Kosmotogales</taxon>
        <taxon>Kosmotogaceae</taxon>
        <taxon>Mesotoga</taxon>
    </lineage>
</organism>
<accession>A0A7C1GRG5</accession>
<reference evidence="1" key="1">
    <citation type="journal article" date="2020" name="mSystems">
        <title>Genome- and Community-Level Interaction Insights into Carbon Utilization and Element Cycling Functions of Hydrothermarchaeota in Hydrothermal Sediment.</title>
        <authorList>
            <person name="Zhou Z."/>
            <person name="Liu Y."/>
            <person name="Xu W."/>
            <person name="Pan J."/>
            <person name="Luo Z.H."/>
            <person name="Li M."/>
        </authorList>
    </citation>
    <scope>NUCLEOTIDE SEQUENCE [LARGE SCALE GENOMIC DNA]</scope>
    <source>
        <strain evidence="1">SpSt-1179</strain>
    </source>
</reference>
<gene>
    <name evidence="1" type="ORF">ENN47_08045</name>
</gene>